<dbReference type="InterPro" id="IPR023198">
    <property type="entry name" value="PGP-like_dom2"/>
</dbReference>
<accession>A0ABR8SXP9</accession>
<dbReference type="Gene3D" id="3.40.50.1000">
    <property type="entry name" value="HAD superfamily/HAD-like"/>
    <property type="match status" value="1"/>
</dbReference>
<dbReference type="RefSeq" id="WP_191799388.1">
    <property type="nucleotide sequence ID" value="NZ_JACSQL010000002.1"/>
</dbReference>
<dbReference type="EMBL" id="JACSQL010000002">
    <property type="protein sequence ID" value="MBD7968202.1"/>
    <property type="molecule type" value="Genomic_DNA"/>
</dbReference>
<dbReference type="PANTHER" id="PTHR46470">
    <property type="entry name" value="N-ACYLNEURAMINATE-9-PHOSPHATASE"/>
    <property type="match status" value="1"/>
</dbReference>
<dbReference type="InterPro" id="IPR023214">
    <property type="entry name" value="HAD_sf"/>
</dbReference>
<gene>
    <name evidence="3" type="ORF">H9647_09010</name>
</gene>
<dbReference type="SFLD" id="SFLDS00003">
    <property type="entry name" value="Haloacid_Dehalogenase"/>
    <property type="match status" value="1"/>
</dbReference>
<dbReference type="Proteomes" id="UP000608071">
    <property type="component" value="Unassembled WGS sequence"/>
</dbReference>
<dbReference type="Pfam" id="PF13419">
    <property type="entry name" value="HAD_2"/>
    <property type="match status" value="1"/>
</dbReference>
<dbReference type="Gene3D" id="1.10.150.240">
    <property type="entry name" value="Putative phosphatase, domain 2"/>
    <property type="match status" value="1"/>
</dbReference>
<organism evidence="3 4">
    <name type="scientific">Paenibacillus gallinarum</name>
    <dbReference type="NCBI Taxonomy" id="2762232"/>
    <lineage>
        <taxon>Bacteria</taxon>
        <taxon>Bacillati</taxon>
        <taxon>Bacillota</taxon>
        <taxon>Bacilli</taxon>
        <taxon>Bacillales</taxon>
        <taxon>Paenibacillaceae</taxon>
        <taxon>Paenibacillus</taxon>
    </lineage>
</organism>
<reference evidence="3 4" key="1">
    <citation type="submission" date="2020-08" db="EMBL/GenBank/DDBJ databases">
        <title>A Genomic Blueprint of the Chicken Gut Microbiome.</title>
        <authorList>
            <person name="Gilroy R."/>
            <person name="Ravi A."/>
            <person name="Getino M."/>
            <person name="Pursley I."/>
            <person name="Horton D.L."/>
            <person name="Alikhan N.-F."/>
            <person name="Baker D."/>
            <person name="Gharbi K."/>
            <person name="Hall N."/>
            <person name="Watson M."/>
            <person name="Adriaenssens E.M."/>
            <person name="Foster-Nyarko E."/>
            <person name="Jarju S."/>
            <person name="Secka A."/>
            <person name="Antonio M."/>
            <person name="Oren A."/>
            <person name="Chaudhuri R."/>
            <person name="La Ragione R.M."/>
            <person name="Hildebrand F."/>
            <person name="Pallen M.J."/>
        </authorList>
    </citation>
    <scope>NUCLEOTIDE SEQUENCE [LARGE SCALE GENOMIC DNA]</scope>
    <source>
        <strain evidence="3 4">Sa2BVA9</strain>
    </source>
</reference>
<evidence type="ECO:0000313" key="4">
    <source>
        <dbReference type="Proteomes" id="UP000608071"/>
    </source>
</evidence>
<evidence type="ECO:0000256" key="1">
    <source>
        <dbReference type="ARBA" id="ARBA00022801"/>
    </source>
</evidence>
<evidence type="ECO:0000313" key="3">
    <source>
        <dbReference type="EMBL" id="MBD7968202.1"/>
    </source>
</evidence>
<keyword evidence="1" id="KW-0378">Hydrolase</keyword>
<proteinExistence type="predicted"/>
<dbReference type="InterPro" id="IPR051400">
    <property type="entry name" value="HAD-like_hydrolase"/>
</dbReference>
<dbReference type="SFLD" id="SFLDG01129">
    <property type="entry name" value="C1.5:_HAD__Beta-PGM__Phosphata"/>
    <property type="match status" value="1"/>
</dbReference>
<comment type="caution">
    <text evidence="3">The sequence shown here is derived from an EMBL/GenBank/DDBJ whole genome shotgun (WGS) entry which is preliminary data.</text>
</comment>
<evidence type="ECO:0000256" key="2">
    <source>
        <dbReference type="ARBA" id="ARBA00022842"/>
    </source>
</evidence>
<keyword evidence="4" id="KW-1185">Reference proteome</keyword>
<protein>
    <submittedName>
        <fullName evidence="3">HAD hydrolase-like protein</fullName>
    </submittedName>
</protein>
<dbReference type="InterPro" id="IPR041492">
    <property type="entry name" value="HAD_2"/>
</dbReference>
<sequence>MKSNVKQQIIFDLDDTLIHCNKYFNLTLGAFLELMQEWFCDYQITVEDIRNKQMEIDVSGVAIFGFASQHFPQSLIDTYVYFSKKVNRPINTNEQAQLQKLGMSVYDQEIEAYPGMVETLECLVDQGHTLHLYTGGEQMIQQRKIDQMKLGEYFEDRIYITRHKNIEAFEKIVSEGQMDRKNTWMIGNSLRTDIEPALTAGVHAIYIEQDMEWKYNLIELNKPENYSLYTIKDLTHVPKIISEYIKQQTHL</sequence>
<dbReference type="SUPFAM" id="SSF56784">
    <property type="entry name" value="HAD-like"/>
    <property type="match status" value="1"/>
</dbReference>
<dbReference type="InterPro" id="IPR036412">
    <property type="entry name" value="HAD-like_sf"/>
</dbReference>
<keyword evidence="2" id="KW-0460">Magnesium</keyword>
<name>A0ABR8SXP9_9BACL</name>